<dbReference type="SUPFAM" id="SSF118116">
    <property type="entry name" value="DNA mismatch repair protein MutL"/>
    <property type="match status" value="1"/>
</dbReference>
<evidence type="ECO:0000259" key="4">
    <source>
        <dbReference type="SMART" id="SM00853"/>
    </source>
</evidence>
<dbReference type="GO" id="GO:0004519">
    <property type="term" value="F:endonuclease activity"/>
    <property type="evidence" value="ECO:0007669"/>
    <property type="project" value="UniProtKB-KW"/>
</dbReference>
<evidence type="ECO:0000256" key="1">
    <source>
        <dbReference type="ARBA" id="ARBA00006082"/>
    </source>
</evidence>
<dbReference type="Gene3D" id="3.30.1370.100">
    <property type="entry name" value="MutL, C-terminal domain, regulatory subdomain"/>
    <property type="match status" value="1"/>
</dbReference>
<dbReference type="Pfam" id="PF02518">
    <property type="entry name" value="HATPase_c"/>
    <property type="match status" value="1"/>
</dbReference>
<dbReference type="PANTHER" id="PTHR10073">
    <property type="entry name" value="DNA MISMATCH REPAIR PROTEIN MLH, PMS, MUTL"/>
    <property type="match status" value="1"/>
</dbReference>
<dbReference type="OrthoDB" id="10263226at2759"/>
<dbReference type="GO" id="GO:0032389">
    <property type="term" value="C:MutLalpha complex"/>
    <property type="evidence" value="ECO:0007669"/>
    <property type="project" value="TreeGrafter"/>
</dbReference>
<evidence type="ECO:0000256" key="2">
    <source>
        <dbReference type="ARBA" id="ARBA00022763"/>
    </source>
</evidence>
<dbReference type="Gene3D" id="3.30.230.10">
    <property type="match status" value="1"/>
</dbReference>
<feature type="region of interest" description="Disordered" evidence="3">
    <location>
        <begin position="437"/>
        <end position="468"/>
    </location>
</feature>
<organism evidence="6 7">
    <name type="scientific">Porphyridium purpureum</name>
    <name type="common">Red alga</name>
    <name type="synonym">Porphyridium cruentum</name>
    <dbReference type="NCBI Taxonomy" id="35688"/>
    <lineage>
        <taxon>Eukaryota</taxon>
        <taxon>Rhodophyta</taxon>
        <taxon>Bangiophyceae</taxon>
        <taxon>Porphyridiales</taxon>
        <taxon>Porphyridiaceae</taxon>
        <taxon>Porphyridium</taxon>
    </lineage>
</organism>
<dbReference type="GO" id="GO:0016887">
    <property type="term" value="F:ATP hydrolysis activity"/>
    <property type="evidence" value="ECO:0007669"/>
    <property type="project" value="InterPro"/>
</dbReference>
<dbReference type="SMART" id="SM01340">
    <property type="entry name" value="DNA_mis_repair"/>
    <property type="match status" value="1"/>
</dbReference>
<sequence>MNDRVVRHLTFVCKMERTAIRPLEQGVARHLEVGQVVADVCGVVKELVDNALDAAGTSQVSVIVKHANTYVSVQDNGCGLAEEDLELLCARAATSKYTAAAASTAGHGSVGNCAEATSHPETAKRQVEVIGVNTLGFRGMALHAIAHISSTLKVTTCKESAVPNGLAATFTPLGQLQKKPHRVARERGTTVEVFGLFENWPVRKTHAQTQQKRLAQSVAVLLQNYAVAFPHIRFSLLMESVSLLRTPGRASALDTSSCVPSQGRGVDLDVLAAALASVHGAAILRKMERVAEDLQFDAGESDPNAGSTLQVCQMRGFVSRGHLVGSGTSSGAQQYVVINARPVEYPAIARAITESFRQCNLNNARSFPCFVLHFSVPSEFVDVNVNPGKTRVFISGGKSLLEAIKSVFWRLWHAADSAQIIPRELKSSAGKSQMLLLLQPSGQPSQTRNREPEDEYPEEEKIGEGDNDIVRGGLDRLDACSNTLDGEEDTAFPSVSPQSDGVRAFSCSPEESLSIFPLSMSLTPSGKNDDAKQDIDNSSDHAIESLATEVVASSPMRRTGFSGQCTVHPGVEVDLPKEAPRPRNRNNRIRQAVLNEGAGLTGSKRRAEKDNIAKDSMRHKSASTLDEKHTPSAVASTTTFRRVYAPEQDDDMLLESQLFVRHRLVADAVDATNPEKDDPWQRENDKHVRQIRHDDEFTIMHDIGGVKVSKRRVRASISVSLEKLAEWRKSHHASMLRLRQLDVLSAARAAEQVPRNLENVIEEEKRLSLVFSKARFADLEVIGQFNLGFFLARLGQQVFVIDQHAADEKYNFEKLNVEAAGEGASLALQSLLIPKALSFCPEDLLIVREHLQIIQQAGFQLTTNADSSWRLSAVPVLNGVVFGDGDLFELVQYIREHGIPQEDGQTLSGRALLIRASQRIRAIHASKACRKSIMIGTALKRQTMEQVVSNLSGLQSPWSCPHGRPTMRYLFSL</sequence>
<gene>
    <name evidence="6" type="ORF">FVE85_0425</name>
</gene>
<dbReference type="InterPro" id="IPR014721">
    <property type="entry name" value="Ribsml_uS5_D2-typ_fold_subgr"/>
</dbReference>
<reference evidence="7" key="1">
    <citation type="journal article" date="2019" name="Nat. Commun.">
        <title>Expansion of phycobilisome linker gene families in mesophilic red algae.</title>
        <authorList>
            <person name="Lee J."/>
            <person name="Kim D."/>
            <person name="Bhattacharya D."/>
            <person name="Yoon H.S."/>
        </authorList>
    </citation>
    <scope>NUCLEOTIDE SEQUENCE [LARGE SCALE GENOMIC DNA]</scope>
    <source>
        <strain evidence="7">CCMP 1328</strain>
    </source>
</reference>
<dbReference type="InterPro" id="IPR042121">
    <property type="entry name" value="MutL_C_regsub"/>
</dbReference>
<dbReference type="Pfam" id="PF01119">
    <property type="entry name" value="DNA_mis_repair"/>
    <property type="match status" value="1"/>
</dbReference>
<dbReference type="GO" id="GO:0005524">
    <property type="term" value="F:ATP binding"/>
    <property type="evidence" value="ECO:0007669"/>
    <property type="project" value="InterPro"/>
</dbReference>
<dbReference type="InterPro" id="IPR036890">
    <property type="entry name" value="HATPase_C_sf"/>
</dbReference>
<dbReference type="Pfam" id="PF08676">
    <property type="entry name" value="MutL_C"/>
    <property type="match status" value="1"/>
</dbReference>
<dbReference type="InterPro" id="IPR042120">
    <property type="entry name" value="MutL_C_dimsub"/>
</dbReference>
<evidence type="ECO:0000313" key="6">
    <source>
        <dbReference type="EMBL" id="KAA8496696.1"/>
    </source>
</evidence>
<dbReference type="AlphaFoldDB" id="A0A5J4YZF1"/>
<proteinExistence type="inferred from homology"/>
<keyword evidence="6" id="KW-0540">Nuclease</keyword>
<dbReference type="InterPro" id="IPR037198">
    <property type="entry name" value="MutL_C_sf"/>
</dbReference>
<dbReference type="SUPFAM" id="SSF54211">
    <property type="entry name" value="Ribosomal protein S5 domain 2-like"/>
    <property type="match status" value="1"/>
</dbReference>
<keyword evidence="6" id="KW-0378">Hydrolase</keyword>
<evidence type="ECO:0000259" key="5">
    <source>
        <dbReference type="SMART" id="SM01340"/>
    </source>
</evidence>
<dbReference type="EMBL" id="VRMN01000002">
    <property type="protein sequence ID" value="KAA8496696.1"/>
    <property type="molecule type" value="Genomic_DNA"/>
</dbReference>
<dbReference type="Gene3D" id="3.30.565.10">
    <property type="entry name" value="Histidine kinase-like ATPase, C-terminal domain"/>
    <property type="match status" value="1"/>
</dbReference>
<keyword evidence="2" id="KW-0227">DNA damage</keyword>
<keyword evidence="6" id="KW-0255">Endonuclease</keyword>
<dbReference type="SMART" id="SM00853">
    <property type="entry name" value="MutL_C"/>
    <property type="match status" value="1"/>
</dbReference>
<dbReference type="InterPro" id="IPR020568">
    <property type="entry name" value="Ribosomal_Su5_D2-typ_SF"/>
</dbReference>
<keyword evidence="7" id="KW-1185">Reference proteome</keyword>
<dbReference type="GO" id="GO:0030983">
    <property type="term" value="F:mismatched DNA binding"/>
    <property type="evidence" value="ECO:0007669"/>
    <property type="project" value="InterPro"/>
</dbReference>
<feature type="domain" description="DNA mismatch repair protein S5" evidence="5">
    <location>
        <begin position="275"/>
        <end position="409"/>
    </location>
</feature>
<feature type="domain" description="MutL C-terminal dimerisation" evidence="4">
    <location>
        <begin position="781"/>
        <end position="939"/>
    </location>
</feature>
<protein>
    <submittedName>
        <fullName evidence="6">Mismatch repair endonuclease pms1</fullName>
    </submittedName>
</protein>
<comment type="similarity">
    <text evidence="1">Belongs to the DNA mismatch repair MutL/HexB family.</text>
</comment>
<dbReference type="GO" id="GO:0140664">
    <property type="term" value="F:ATP-dependent DNA damage sensor activity"/>
    <property type="evidence" value="ECO:0007669"/>
    <property type="project" value="InterPro"/>
</dbReference>
<dbReference type="InterPro" id="IPR014790">
    <property type="entry name" value="MutL_C"/>
</dbReference>
<evidence type="ECO:0000256" key="3">
    <source>
        <dbReference type="SAM" id="MobiDB-lite"/>
    </source>
</evidence>
<accession>A0A5J4YZF1</accession>
<evidence type="ECO:0000313" key="7">
    <source>
        <dbReference type="Proteomes" id="UP000324585"/>
    </source>
</evidence>
<dbReference type="SUPFAM" id="SSF55874">
    <property type="entry name" value="ATPase domain of HSP90 chaperone/DNA topoisomerase II/histidine kinase"/>
    <property type="match status" value="1"/>
</dbReference>
<dbReference type="GO" id="GO:0006298">
    <property type="term" value="P:mismatch repair"/>
    <property type="evidence" value="ECO:0007669"/>
    <property type="project" value="InterPro"/>
</dbReference>
<name>A0A5J4YZF1_PORPP</name>
<dbReference type="Gene3D" id="3.30.1540.20">
    <property type="entry name" value="MutL, C-terminal domain, dimerisation subdomain"/>
    <property type="match status" value="1"/>
</dbReference>
<dbReference type="InterPro" id="IPR038973">
    <property type="entry name" value="MutL/Mlh/Pms-like"/>
</dbReference>
<dbReference type="PANTHER" id="PTHR10073:SF52">
    <property type="entry name" value="MISMATCH REPAIR ENDONUCLEASE PMS2"/>
    <property type="match status" value="1"/>
</dbReference>
<dbReference type="InterPro" id="IPR003594">
    <property type="entry name" value="HATPase_dom"/>
</dbReference>
<feature type="compositionally biased region" description="Low complexity" evidence="3">
    <location>
        <begin position="437"/>
        <end position="446"/>
    </location>
</feature>
<comment type="caution">
    <text evidence="6">The sequence shown here is derived from an EMBL/GenBank/DDBJ whole genome shotgun (WGS) entry which is preliminary data.</text>
</comment>
<feature type="compositionally biased region" description="Basic and acidic residues" evidence="3">
    <location>
        <begin position="605"/>
        <end position="618"/>
    </location>
</feature>
<dbReference type="Proteomes" id="UP000324585">
    <property type="component" value="Unassembled WGS sequence"/>
</dbReference>
<feature type="region of interest" description="Disordered" evidence="3">
    <location>
        <begin position="595"/>
        <end position="633"/>
    </location>
</feature>
<dbReference type="InterPro" id="IPR013507">
    <property type="entry name" value="DNA_mismatch_S5_2-like"/>
</dbReference>